<comment type="subcellular location">
    <subcellularLocation>
        <location evidence="1">Cell membrane</location>
        <topology evidence="1">Multi-pass membrane protein</topology>
    </subcellularLocation>
</comment>
<gene>
    <name evidence="8" type="ORF">LCGC14_0030420</name>
</gene>
<sequence length="74" mass="8120">MEPGIVMGIVAAVIIFFIDLWLVANIFKSDKPQQTKLGWAAVIFLLPIIGWIIWAKFGPRGMAKGPTSPEHSKG</sequence>
<keyword evidence="4 6" id="KW-1133">Transmembrane helix</keyword>
<feature type="domain" description="Cardiolipin synthase N-terminal" evidence="7">
    <location>
        <begin position="18"/>
        <end position="59"/>
    </location>
</feature>
<evidence type="ECO:0000256" key="4">
    <source>
        <dbReference type="ARBA" id="ARBA00022989"/>
    </source>
</evidence>
<evidence type="ECO:0000256" key="3">
    <source>
        <dbReference type="ARBA" id="ARBA00022692"/>
    </source>
</evidence>
<proteinExistence type="predicted"/>
<dbReference type="GO" id="GO:0005886">
    <property type="term" value="C:plasma membrane"/>
    <property type="evidence" value="ECO:0007669"/>
    <property type="project" value="UniProtKB-SubCell"/>
</dbReference>
<reference evidence="8" key="1">
    <citation type="journal article" date="2015" name="Nature">
        <title>Complex archaea that bridge the gap between prokaryotes and eukaryotes.</title>
        <authorList>
            <person name="Spang A."/>
            <person name="Saw J.H."/>
            <person name="Jorgensen S.L."/>
            <person name="Zaremba-Niedzwiedzka K."/>
            <person name="Martijn J."/>
            <person name="Lind A.E."/>
            <person name="van Eijk R."/>
            <person name="Schleper C."/>
            <person name="Guy L."/>
            <person name="Ettema T.J."/>
        </authorList>
    </citation>
    <scope>NUCLEOTIDE SEQUENCE</scope>
</reference>
<dbReference type="Pfam" id="PF13396">
    <property type="entry name" value="PLDc_N"/>
    <property type="match status" value="1"/>
</dbReference>
<evidence type="ECO:0000256" key="1">
    <source>
        <dbReference type="ARBA" id="ARBA00004651"/>
    </source>
</evidence>
<dbReference type="EMBL" id="LAZR01000006">
    <property type="protein sequence ID" value="KKO09549.1"/>
    <property type="molecule type" value="Genomic_DNA"/>
</dbReference>
<keyword evidence="2" id="KW-1003">Cell membrane</keyword>
<evidence type="ECO:0000256" key="6">
    <source>
        <dbReference type="SAM" id="Phobius"/>
    </source>
</evidence>
<dbReference type="InterPro" id="IPR027379">
    <property type="entry name" value="CLS_N"/>
</dbReference>
<feature type="transmembrane region" description="Helical" evidence="6">
    <location>
        <begin position="6"/>
        <end position="27"/>
    </location>
</feature>
<evidence type="ECO:0000259" key="7">
    <source>
        <dbReference type="Pfam" id="PF13396"/>
    </source>
</evidence>
<dbReference type="AlphaFoldDB" id="A0A0F9YXM3"/>
<protein>
    <recommendedName>
        <fullName evidence="7">Cardiolipin synthase N-terminal domain-containing protein</fullName>
    </recommendedName>
</protein>
<comment type="caution">
    <text evidence="8">The sequence shown here is derived from an EMBL/GenBank/DDBJ whole genome shotgun (WGS) entry which is preliminary data.</text>
</comment>
<evidence type="ECO:0000256" key="2">
    <source>
        <dbReference type="ARBA" id="ARBA00022475"/>
    </source>
</evidence>
<accession>A0A0F9YXM3</accession>
<evidence type="ECO:0000256" key="5">
    <source>
        <dbReference type="ARBA" id="ARBA00023136"/>
    </source>
</evidence>
<keyword evidence="5 6" id="KW-0472">Membrane</keyword>
<name>A0A0F9YXM3_9ZZZZ</name>
<feature type="transmembrane region" description="Helical" evidence="6">
    <location>
        <begin position="39"/>
        <end position="57"/>
    </location>
</feature>
<organism evidence="8">
    <name type="scientific">marine sediment metagenome</name>
    <dbReference type="NCBI Taxonomy" id="412755"/>
    <lineage>
        <taxon>unclassified sequences</taxon>
        <taxon>metagenomes</taxon>
        <taxon>ecological metagenomes</taxon>
    </lineage>
</organism>
<evidence type="ECO:0000313" key="8">
    <source>
        <dbReference type="EMBL" id="KKO09549.1"/>
    </source>
</evidence>
<keyword evidence="3 6" id="KW-0812">Transmembrane</keyword>